<dbReference type="Gene3D" id="3.40.190.10">
    <property type="entry name" value="Periplasmic binding protein-like II"/>
    <property type="match status" value="1"/>
</dbReference>
<sequence>MPKTSSRQRRNGSRHIKVFSLSNENSLGQCCHPSFQIVLANRDHQWESPVYWNRILNVCVAVLALMGSQATSPVQAEPKAYPTHAVRIVDAFPAGGSTDYLARQIATRTGNEWNVPVVVENRSGAAGQIGTGSVARSEPDGYTLLVIPNELWSVAPVLYGKRLPYDTHKQLMPVAPVAQVPIVVSVNSSLPVSNIKEFIAYAKAHPGQLTFGSAGIGSIHHLAAEYFAAKSGVPLMHVPYQGTAPAVNDLLGGQISVVFSPISSVLSHIQAGKLKAIAVAGEKRALALPDVPTVAESGVPDYTTTFRVSLLAPRGIPDDVRQKWFDQVRKVTTSDDVRQALAVQGIEPDVIDYAAWLKRFDQDAEQWKKVIQQANIRVE</sequence>
<dbReference type="InterPro" id="IPR005064">
    <property type="entry name" value="BUG"/>
</dbReference>
<keyword evidence="3" id="KW-1185">Reference proteome</keyword>
<comment type="similarity">
    <text evidence="1">Belongs to the UPF0065 (bug) family.</text>
</comment>
<evidence type="ECO:0000313" key="3">
    <source>
        <dbReference type="Proteomes" id="UP000216885"/>
    </source>
</evidence>
<accession>A0A261U2Z1</accession>
<dbReference type="PANTHER" id="PTHR42928:SF5">
    <property type="entry name" value="BLR1237 PROTEIN"/>
    <property type="match status" value="1"/>
</dbReference>
<reference evidence="2 3" key="1">
    <citation type="submission" date="2017-05" db="EMBL/GenBank/DDBJ databases">
        <title>Complete and WGS of Bordetella genogroups.</title>
        <authorList>
            <person name="Spilker T."/>
            <person name="LiPuma J."/>
        </authorList>
    </citation>
    <scope>NUCLEOTIDE SEQUENCE [LARGE SCALE GENOMIC DNA]</scope>
    <source>
        <strain evidence="2 3">AU9919</strain>
    </source>
</reference>
<name>A0A261U2Z1_9BORD</name>
<evidence type="ECO:0000313" key="2">
    <source>
        <dbReference type="EMBL" id="OZI55867.1"/>
    </source>
</evidence>
<evidence type="ECO:0000256" key="1">
    <source>
        <dbReference type="ARBA" id="ARBA00006987"/>
    </source>
</evidence>
<dbReference type="Proteomes" id="UP000216885">
    <property type="component" value="Unassembled WGS sequence"/>
</dbReference>
<dbReference type="CDD" id="cd13578">
    <property type="entry name" value="PBP2_Bug27"/>
    <property type="match status" value="1"/>
</dbReference>
<dbReference type="EMBL" id="NEVQ01000013">
    <property type="protein sequence ID" value="OZI55867.1"/>
    <property type="molecule type" value="Genomic_DNA"/>
</dbReference>
<proteinExistence type="inferred from homology"/>
<evidence type="ECO:0008006" key="4">
    <source>
        <dbReference type="Google" id="ProtNLM"/>
    </source>
</evidence>
<gene>
    <name evidence="2" type="ORF">CAL20_10365</name>
</gene>
<organism evidence="2 3">
    <name type="scientific">Bordetella genomosp. 4</name>
    <dbReference type="NCBI Taxonomy" id="463044"/>
    <lineage>
        <taxon>Bacteria</taxon>
        <taxon>Pseudomonadati</taxon>
        <taxon>Pseudomonadota</taxon>
        <taxon>Betaproteobacteria</taxon>
        <taxon>Burkholderiales</taxon>
        <taxon>Alcaligenaceae</taxon>
        <taxon>Bordetella</taxon>
    </lineage>
</organism>
<dbReference type="AlphaFoldDB" id="A0A261U2Z1"/>
<dbReference type="Pfam" id="PF03401">
    <property type="entry name" value="TctC"/>
    <property type="match status" value="1"/>
</dbReference>
<dbReference type="SUPFAM" id="SSF53850">
    <property type="entry name" value="Periplasmic binding protein-like II"/>
    <property type="match status" value="1"/>
</dbReference>
<comment type="caution">
    <text evidence="2">The sequence shown here is derived from an EMBL/GenBank/DDBJ whole genome shotgun (WGS) entry which is preliminary data.</text>
</comment>
<protein>
    <recommendedName>
        <fullName evidence="4">ABC transporter substrate-binding protein</fullName>
    </recommendedName>
</protein>
<dbReference type="InterPro" id="IPR042100">
    <property type="entry name" value="Bug_dom1"/>
</dbReference>
<dbReference type="PANTHER" id="PTHR42928">
    <property type="entry name" value="TRICARBOXYLATE-BINDING PROTEIN"/>
    <property type="match status" value="1"/>
</dbReference>
<dbReference type="Gene3D" id="3.40.190.150">
    <property type="entry name" value="Bordetella uptake gene, domain 1"/>
    <property type="match status" value="1"/>
</dbReference>
<dbReference type="OrthoDB" id="8683377at2"/>